<evidence type="ECO:0000313" key="1">
    <source>
        <dbReference type="EMBL" id="KAI3825323.1"/>
    </source>
</evidence>
<dbReference type="EMBL" id="CM042019">
    <property type="protein sequence ID" value="KAI3825323.1"/>
    <property type="molecule type" value="Genomic_DNA"/>
</dbReference>
<dbReference type="Proteomes" id="UP001056120">
    <property type="component" value="Linkage Group LG02"/>
</dbReference>
<sequence length="179" mass="19871">MSSARSHANSADNNTEEPSEHSNTSRGTSASRSLSIYVSTEPIVAVPPSNLRSQPITRRTWPQGMSPPRQTQPQQPQQPPQLPSPRQHQSPLREIGGPSVPMIGIPVGRLPPGSLERDYLTVERVCRLHDQGFEHEMHLHHHRTSWSKWSASCMASSSDSSADESGYVVADYPFQEQRS</sequence>
<reference evidence="1 2" key="2">
    <citation type="journal article" date="2022" name="Mol. Ecol. Resour.">
        <title>The genomes of chicory, endive, great burdock and yacon provide insights into Asteraceae paleo-polyploidization history and plant inulin production.</title>
        <authorList>
            <person name="Fan W."/>
            <person name="Wang S."/>
            <person name="Wang H."/>
            <person name="Wang A."/>
            <person name="Jiang F."/>
            <person name="Liu H."/>
            <person name="Zhao H."/>
            <person name="Xu D."/>
            <person name="Zhang Y."/>
        </authorList>
    </citation>
    <scope>NUCLEOTIDE SEQUENCE [LARGE SCALE GENOMIC DNA]</scope>
    <source>
        <strain evidence="2">cv. Yunnan</strain>
        <tissue evidence="1">Leaves</tissue>
    </source>
</reference>
<evidence type="ECO:0000313" key="2">
    <source>
        <dbReference type="Proteomes" id="UP001056120"/>
    </source>
</evidence>
<protein>
    <submittedName>
        <fullName evidence="1">Uncharacterized protein</fullName>
    </submittedName>
</protein>
<proteinExistence type="predicted"/>
<accession>A0ACB9JZD1</accession>
<name>A0ACB9JZD1_9ASTR</name>
<reference evidence="2" key="1">
    <citation type="journal article" date="2022" name="Mol. Ecol. Resour.">
        <title>The genomes of chicory, endive, great burdock and yacon provide insights into Asteraceae palaeo-polyploidization history and plant inulin production.</title>
        <authorList>
            <person name="Fan W."/>
            <person name="Wang S."/>
            <person name="Wang H."/>
            <person name="Wang A."/>
            <person name="Jiang F."/>
            <person name="Liu H."/>
            <person name="Zhao H."/>
            <person name="Xu D."/>
            <person name="Zhang Y."/>
        </authorList>
    </citation>
    <scope>NUCLEOTIDE SEQUENCE [LARGE SCALE GENOMIC DNA]</scope>
    <source>
        <strain evidence="2">cv. Yunnan</strain>
    </source>
</reference>
<organism evidence="1 2">
    <name type="scientific">Smallanthus sonchifolius</name>
    <dbReference type="NCBI Taxonomy" id="185202"/>
    <lineage>
        <taxon>Eukaryota</taxon>
        <taxon>Viridiplantae</taxon>
        <taxon>Streptophyta</taxon>
        <taxon>Embryophyta</taxon>
        <taxon>Tracheophyta</taxon>
        <taxon>Spermatophyta</taxon>
        <taxon>Magnoliopsida</taxon>
        <taxon>eudicotyledons</taxon>
        <taxon>Gunneridae</taxon>
        <taxon>Pentapetalae</taxon>
        <taxon>asterids</taxon>
        <taxon>campanulids</taxon>
        <taxon>Asterales</taxon>
        <taxon>Asteraceae</taxon>
        <taxon>Asteroideae</taxon>
        <taxon>Heliantheae alliance</taxon>
        <taxon>Millerieae</taxon>
        <taxon>Smallanthus</taxon>
    </lineage>
</organism>
<comment type="caution">
    <text evidence="1">The sequence shown here is derived from an EMBL/GenBank/DDBJ whole genome shotgun (WGS) entry which is preliminary data.</text>
</comment>
<keyword evidence="2" id="KW-1185">Reference proteome</keyword>
<gene>
    <name evidence="1" type="ORF">L1987_06805</name>
</gene>